<accession>A0A9D2HJA5</accession>
<name>A0A9D2HJA5_9FIRM</name>
<dbReference type="InterPro" id="IPR001173">
    <property type="entry name" value="Glyco_trans_2-like"/>
</dbReference>
<feature type="domain" description="Glycosyltransferase 2-like" evidence="2">
    <location>
        <begin position="5"/>
        <end position="126"/>
    </location>
</feature>
<dbReference type="AlphaFoldDB" id="A0A9D2HJA5"/>
<dbReference type="CDD" id="cd02511">
    <property type="entry name" value="Beta4Glucosyltransferase"/>
    <property type="match status" value="1"/>
</dbReference>
<dbReference type="InterPro" id="IPR011990">
    <property type="entry name" value="TPR-like_helical_dom_sf"/>
</dbReference>
<evidence type="ECO:0000313" key="3">
    <source>
        <dbReference type="EMBL" id="HJA71509.1"/>
    </source>
</evidence>
<comment type="caution">
    <text evidence="3">The sequence shown here is derived from an EMBL/GenBank/DDBJ whole genome shotgun (WGS) entry which is preliminary data.</text>
</comment>
<feature type="region of interest" description="Disordered" evidence="1">
    <location>
        <begin position="358"/>
        <end position="384"/>
    </location>
</feature>
<dbReference type="EMBL" id="DWZA01000069">
    <property type="protein sequence ID" value="HJA71509.1"/>
    <property type="molecule type" value="Genomic_DNA"/>
</dbReference>
<feature type="compositionally biased region" description="Basic and acidic residues" evidence="1">
    <location>
        <begin position="375"/>
        <end position="384"/>
    </location>
</feature>
<dbReference type="Proteomes" id="UP000823900">
    <property type="component" value="Unassembled WGS sequence"/>
</dbReference>
<evidence type="ECO:0000259" key="2">
    <source>
        <dbReference type="Pfam" id="PF00535"/>
    </source>
</evidence>
<reference evidence="3" key="1">
    <citation type="journal article" date="2021" name="PeerJ">
        <title>Extensive microbial diversity within the chicken gut microbiome revealed by metagenomics and culture.</title>
        <authorList>
            <person name="Gilroy R."/>
            <person name="Ravi A."/>
            <person name="Getino M."/>
            <person name="Pursley I."/>
            <person name="Horton D.L."/>
            <person name="Alikhan N.F."/>
            <person name="Baker D."/>
            <person name="Gharbi K."/>
            <person name="Hall N."/>
            <person name="Watson M."/>
            <person name="Adriaenssens E.M."/>
            <person name="Foster-Nyarko E."/>
            <person name="Jarju S."/>
            <person name="Secka A."/>
            <person name="Antonio M."/>
            <person name="Oren A."/>
            <person name="Chaudhuri R.R."/>
            <person name="La Ragione R."/>
            <person name="Hildebrand F."/>
            <person name="Pallen M.J."/>
        </authorList>
    </citation>
    <scope>NUCLEOTIDE SEQUENCE</scope>
    <source>
        <strain evidence="3">CHK178-16964</strain>
    </source>
</reference>
<reference evidence="3" key="2">
    <citation type="submission" date="2021-04" db="EMBL/GenBank/DDBJ databases">
        <authorList>
            <person name="Gilroy R."/>
        </authorList>
    </citation>
    <scope>NUCLEOTIDE SEQUENCE</scope>
    <source>
        <strain evidence="3">CHK178-16964</strain>
    </source>
</reference>
<sequence length="384" mass="44972">MASISLCMIVKNEEYVLERCLESVRSLADEIIIVDTGSTDRTREIAKKYTDRIYEIPWKDDFAWARNFSFSKAKMDFCMWLDADDVIDEENRKKFKKVKESLSWKTDVVMMKYAAAFNESGEPVFSYYRERLLKNDGSFQWEGRVHEAIVPHGEILYTDVEIFHKKEKDGEAGRNLRIYEKMISEGRKLVPRELFYYGRELYYNGRKEEAAEVLQEFLQGPGGWLENKIEACKTLSDCYRESGNDEEALAILFRSFSMDVPRAEICCQIGLWFQEKERWKEAAFWYKTALQAEKKEENGGFIQKECYGFLPAVNLCLCYDKLGDISAAYKFHKMAVKIRPNAKEVEWNEAYFQKLQEEVEGNESSCLSGQRGYRPGREEHAKDH</sequence>
<organism evidence="3 4">
    <name type="scientific">Candidatus Lachnoclostridium stercoravium</name>
    <dbReference type="NCBI Taxonomy" id="2838633"/>
    <lineage>
        <taxon>Bacteria</taxon>
        <taxon>Bacillati</taxon>
        <taxon>Bacillota</taxon>
        <taxon>Clostridia</taxon>
        <taxon>Lachnospirales</taxon>
        <taxon>Lachnospiraceae</taxon>
    </lineage>
</organism>
<evidence type="ECO:0000256" key="1">
    <source>
        <dbReference type="SAM" id="MobiDB-lite"/>
    </source>
</evidence>
<dbReference type="Pfam" id="PF00535">
    <property type="entry name" value="Glycos_transf_2"/>
    <property type="match status" value="1"/>
</dbReference>
<protein>
    <submittedName>
        <fullName evidence="3">Glycosyltransferase family 2 protein</fullName>
    </submittedName>
</protein>
<dbReference type="Gene3D" id="3.90.550.10">
    <property type="entry name" value="Spore Coat Polysaccharide Biosynthesis Protein SpsA, Chain A"/>
    <property type="match status" value="1"/>
</dbReference>
<dbReference type="InterPro" id="IPR029044">
    <property type="entry name" value="Nucleotide-diphossugar_trans"/>
</dbReference>
<dbReference type="SUPFAM" id="SSF48452">
    <property type="entry name" value="TPR-like"/>
    <property type="match status" value="1"/>
</dbReference>
<dbReference type="SUPFAM" id="SSF53448">
    <property type="entry name" value="Nucleotide-diphospho-sugar transferases"/>
    <property type="match status" value="1"/>
</dbReference>
<gene>
    <name evidence="3" type="ORF">IAA07_08015</name>
</gene>
<dbReference type="PANTHER" id="PTHR43630">
    <property type="entry name" value="POLY-BETA-1,6-N-ACETYL-D-GLUCOSAMINE SYNTHASE"/>
    <property type="match status" value="1"/>
</dbReference>
<evidence type="ECO:0000313" key="4">
    <source>
        <dbReference type="Proteomes" id="UP000823900"/>
    </source>
</evidence>
<proteinExistence type="predicted"/>
<dbReference type="PANTHER" id="PTHR43630:SF2">
    <property type="entry name" value="GLYCOSYLTRANSFERASE"/>
    <property type="match status" value="1"/>
</dbReference>
<dbReference type="Gene3D" id="1.25.40.10">
    <property type="entry name" value="Tetratricopeptide repeat domain"/>
    <property type="match status" value="1"/>
</dbReference>